<sequence length="288" mass="31255">MKKTISKIKLLLSMALMLTIISGRFVGVNAMFSDTQSTPQKEVSSYERLKDEAGLLSEDEADSLLAQLDEISERQSCDVIVVTVASLDGKTAESYADDYFDFNGYGLGQDGDGILLLLSMEDRDWAISTHGFAITAFTDAGQNYMTDHFLSYISDGEYAQGFQKYAELCDQFLTQAKEGEPYDADNLPKGSVAFVWLPIDIVIGCIIAFFRAQGKKKSLKTVRKKVSARDYIVQGSLKVRTGREILLNRVVSSRDISSSDSSSSGSGGGSSTHTSSSGETHGGSSGKF</sequence>
<gene>
    <name evidence="4" type="ORF">H8716_11825</name>
</gene>
<evidence type="ECO:0000313" key="5">
    <source>
        <dbReference type="Proteomes" id="UP000657421"/>
    </source>
</evidence>
<feature type="domain" description="TPM" evidence="3">
    <location>
        <begin position="50"/>
        <end position="168"/>
    </location>
</feature>
<evidence type="ECO:0000313" key="4">
    <source>
        <dbReference type="EMBL" id="MBC8573765.1"/>
    </source>
</evidence>
<evidence type="ECO:0000256" key="2">
    <source>
        <dbReference type="SAM" id="Phobius"/>
    </source>
</evidence>
<protein>
    <submittedName>
        <fullName evidence="4">TPM domain-containing protein</fullName>
    </submittedName>
</protein>
<dbReference type="Proteomes" id="UP000657421">
    <property type="component" value="Unassembled WGS sequence"/>
</dbReference>
<dbReference type="Pfam" id="PF04536">
    <property type="entry name" value="TPM_phosphatase"/>
    <property type="match status" value="1"/>
</dbReference>
<feature type="compositionally biased region" description="Low complexity" evidence="1">
    <location>
        <begin position="253"/>
        <end position="264"/>
    </location>
</feature>
<dbReference type="RefSeq" id="WP_249309060.1">
    <property type="nucleotide sequence ID" value="NZ_JACRSZ010000012.1"/>
</dbReference>
<keyword evidence="5" id="KW-1185">Reference proteome</keyword>
<feature type="region of interest" description="Disordered" evidence="1">
    <location>
        <begin position="252"/>
        <end position="288"/>
    </location>
</feature>
<reference evidence="4 5" key="1">
    <citation type="submission" date="2020-08" db="EMBL/GenBank/DDBJ databases">
        <title>Genome public.</title>
        <authorList>
            <person name="Liu C."/>
            <person name="Sun Q."/>
        </authorList>
    </citation>
    <scope>NUCLEOTIDE SEQUENCE [LARGE SCALE GENOMIC DNA]</scope>
    <source>
        <strain evidence="4 5">NSJ-46</strain>
    </source>
</reference>
<dbReference type="PANTHER" id="PTHR30373">
    <property type="entry name" value="UPF0603 PROTEIN YGCG"/>
    <property type="match status" value="1"/>
</dbReference>
<dbReference type="PANTHER" id="PTHR30373:SF2">
    <property type="entry name" value="UPF0603 PROTEIN YGCG"/>
    <property type="match status" value="1"/>
</dbReference>
<keyword evidence="2" id="KW-0812">Transmembrane</keyword>
<keyword evidence="2" id="KW-1133">Transmembrane helix</keyword>
<comment type="caution">
    <text evidence="4">The sequence shown here is derived from an EMBL/GenBank/DDBJ whole genome shotgun (WGS) entry which is preliminary data.</text>
</comment>
<dbReference type="EMBL" id="JACRSZ010000012">
    <property type="protein sequence ID" value="MBC8573765.1"/>
    <property type="molecule type" value="Genomic_DNA"/>
</dbReference>
<dbReference type="InterPro" id="IPR007621">
    <property type="entry name" value="TPM_dom"/>
</dbReference>
<dbReference type="Gene3D" id="3.10.310.50">
    <property type="match status" value="1"/>
</dbReference>
<proteinExistence type="predicted"/>
<accession>A0ABR7NBJ8</accession>
<feature type="transmembrane region" description="Helical" evidence="2">
    <location>
        <begin position="193"/>
        <end position="210"/>
    </location>
</feature>
<evidence type="ECO:0000256" key="1">
    <source>
        <dbReference type="SAM" id="MobiDB-lite"/>
    </source>
</evidence>
<name>A0ABR7NBJ8_9FIRM</name>
<organism evidence="4 5">
    <name type="scientific">Jingyaoa shaoxingensis</name>
    <dbReference type="NCBI Taxonomy" id="2763671"/>
    <lineage>
        <taxon>Bacteria</taxon>
        <taxon>Bacillati</taxon>
        <taxon>Bacillota</taxon>
        <taxon>Clostridia</taxon>
        <taxon>Lachnospirales</taxon>
        <taxon>Lachnospiraceae</taxon>
        <taxon>Jingyaoa</taxon>
    </lineage>
</organism>
<evidence type="ECO:0000259" key="3">
    <source>
        <dbReference type="Pfam" id="PF04536"/>
    </source>
</evidence>
<keyword evidence="2" id="KW-0472">Membrane</keyword>